<keyword evidence="2" id="KW-0863">Zinc-finger</keyword>
<dbReference type="PROSITE" id="PS01359">
    <property type="entry name" value="ZF_PHD_1"/>
    <property type="match status" value="1"/>
</dbReference>
<proteinExistence type="predicted"/>
<dbReference type="SUPFAM" id="SSF57903">
    <property type="entry name" value="FYVE/PHD zinc finger"/>
    <property type="match status" value="1"/>
</dbReference>
<dbReference type="InterPro" id="IPR011011">
    <property type="entry name" value="Znf_FYVE_PHD"/>
</dbReference>
<keyword evidence="3" id="KW-0862">Zinc</keyword>
<dbReference type="AlphaFoldDB" id="A0A1X7SE16"/>
<dbReference type="InterPro" id="IPR013083">
    <property type="entry name" value="Znf_RING/FYVE/PHD"/>
</dbReference>
<dbReference type="InParanoid" id="A0A1X7SE16"/>
<evidence type="ECO:0000256" key="1">
    <source>
        <dbReference type="ARBA" id="ARBA00022723"/>
    </source>
</evidence>
<evidence type="ECO:0008006" key="5">
    <source>
        <dbReference type="Google" id="ProtNLM"/>
    </source>
</evidence>
<evidence type="ECO:0000256" key="2">
    <source>
        <dbReference type="ARBA" id="ARBA00022771"/>
    </source>
</evidence>
<dbReference type="InterPro" id="IPR019786">
    <property type="entry name" value="Zinc_finger_PHD-type_CS"/>
</dbReference>
<keyword evidence="1" id="KW-0479">Metal-binding</keyword>
<protein>
    <recommendedName>
        <fullName evidence="5">PHD-type domain-containing protein</fullName>
    </recommendedName>
</protein>
<sequence>MSPESALAHLSNALAPPSSVIERAYRSGNVALNALAKEVLLPVDEVEMWLNHLKLVSDNRKRGAAKAAATRKSKRNARQQEEEVVVRCGVCCVIYEEETDEVERWIGCDFCSTWFHWECVNIVVEPDSFKCTLC</sequence>
<dbReference type="GO" id="GO:0008270">
    <property type="term" value="F:zinc ion binding"/>
    <property type="evidence" value="ECO:0007669"/>
    <property type="project" value="UniProtKB-KW"/>
</dbReference>
<evidence type="ECO:0000256" key="3">
    <source>
        <dbReference type="ARBA" id="ARBA00022833"/>
    </source>
</evidence>
<name>A0A1X7SE16_AMPQE</name>
<accession>A0A1X7SE16</accession>
<organism evidence="4">
    <name type="scientific">Amphimedon queenslandica</name>
    <name type="common">Sponge</name>
    <dbReference type="NCBI Taxonomy" id="400682"/>
    <lineage>
        <taxon>Eukaryota</taxon>
        <taxon>Metazoa</taxon>
        <taxon>Porifera</taxon>
        <taxon>Demospongiae</taxon>
        <taxon>Heteroscleromorpha</taxon>
        <taxon>Haplosclerida</taxon>
        <taxon>Niphatidae</taxon>
        <taxon>Amphimedon</taxon>
    </lineage>
</organism>
<dbReference type="EnsemblMetazoa" id="Aqu2.1.00302_001">
    <property type="protein sequence ID" value="Aqu2.1.00302_001"/>
    <property type="gene ID" value="Aqu2.1.00302"/>
</dbReference>
<reference evidence="4" key="1">
    <citation type="submission" date="2017-05" db="UniProtKB">
        <authorList>
            <consortium name="EnsemblMetazoa"/>
        </authorList>
    </citation>
    <scope>IDENTIFICATION</scope>
</reference>
<dbReference type="STRING" id="400682.A0A1X7SE16"/>
<evidence type="ECO:0000313" key="4">
    <source>
        <dbReference type="EnsemblMetazoa" id="Aqu2.1.00302_001"/>
    </source>
</evidence>
<dbReference type="Gene3D" id="3.30.40.10">
    <property type="entry name" value="Zinc/RING finger domain, C3HC4 (zinc finger)"/>
    <property type="match status" value="1"/>
</dbReference>